<dbReference type="AlphaFoldDB" id="A0AAW5SN23"/>
<evidence type="ECO:0000313" key="6">
    <source>
        <dbReference type="EMBL" id="MCV7024935.1"/>
    </source>
</evidence>
<dbReference type="EMBL" id="JACKTI010000045">
    <property type="protein sequence ID" value="MCV7024935.1"/>
    <property type="molecule type" value="Genomic_DNA"/>
</dbReference>
<sequence>MTLTKSAPSYPALRLLNKLTVSITVSRPAKRVYEVPVSDVDERTETSIDVGERAARRAESRMLIDGQLVSSASGAQFDNLSPATGRLLGSTAAAEAEDMDRAIAAARRAFDDTDWATNRHLRARCLDQLQAAIEAEQEDLREELIAEVGCPVMTTQSAQLDWPLADGLRYPARLMLDFGWERALDGGGLFGERNVRNVVKEPVGVVAAITPSNFPIEVILNKLGPALATGNTVVLKPDPNTPWNATRLGRLIAEHTDIPPGVVNVVPTPSNDVAGLLGTDPRVDMISFTGSTGVGKLLMRQGADTMKRMFLELGGKSVSIVLDDAPPAAIVGSAVGVCVHAGQACAATTRMLVHRSRYDEAVATVTAAYQAVPVGDPVSPDTLVGPVISAAQKARVLDAIEQARADGAEIAAGGGPVANLPDHLAGGHYVAPTVIVGVGNETAIAQQEVFGPVLVVLPFDDDDEAVRIANDSAYGLAGAVSSRSLERGMAIARRIRTGSFGVNGGMFYGADAPFGGFKSSGVGRQCGVEGFEQYLETKTVAYRAPKNGATPPR</sequence>
<dbReference type="Proteomes" id="UP001207528">
    <property type="component" value="Unassembled WGS sequence"/>
</dbReference>
<keyword evidence="2 4" id="KW-0560">Oxidoreductase</keyword>
<dbReference type="PROSITE" id="PS00687">
    <property type="entry name" value="ALDEHYDE_DEHYDR_GLU"/>
    <property type="match status" value="1"/>
</dbReference>
<comment type="caution">
    <text evidence="6">The sequence shown here is derived from an EMBL/GenBank/DDBJ whole genome shotgun (WGS) entry which is preliminary data.</text>
</comment>
<feature type="active site" evidence="3">
    <location>
        <position position="312"/>
    </location>
</feature>
<dbReference type="PANTHER" id="PTHR42804:SF1">
    <property type="entry name" value="ALDEHYDE DEHYDROGENASE-RELATED"/>
    <property type="match status" value="1"/>
</dbReference>
<dbReference type="GO" id="GO:0016620">
    <property type="term" value="F:oxidoreductase activity, acting on the aldehyde or oxo group of donors, NAD or NADP as acceptor"/>
    <property type="evidence" value="ECO:0007669"/>
    <property type="project" value="InterPro"/>
</dbReference>
<dbReference type="Pfam" id="PF00171">
    <property type="entry name" value="Aldedh"/>
    <property type="match status" value="1"/>
</dbReference>
<evidence type="ECO:0000256" key="4">
    <source>
        <dbReference type="RuleBase" id="RU003345"/>
    </source>
</evidence>
<dbReference type="InterPro" id="IPR015590">
    <property type="entry name" value="Aldehyde_DH_dom"/>
</dbReference>
<evidence type="ECO:0000256" key="3">
    <source>
        <dbReference type="PROSITE-ProRule" id="PRU10007"/>
    </source>
</evidence>
<dbReference type="Gene3D" id="3.40.605.10">
    <property type="entry name" value="Aldehyde Dehydrogenase, Chain A, domain 1"/>
    <property type="match status" value="1"/>
</dbReference>
<comment type="similarity">
    <text evidence="1 4">Belongs to the aldehyde dehydrogenase family.</text>
</comment>
<evidence type="ECO:0000259" key="5">
    <source>
        <dbReference type="Pfam" id="PF00171"/>
    </source>
</evidence>
<dbReference type="SUPFAM" id="SSF53720">
    <property type="entry name" value="ALDH-like"/>
    <property type="match status" value="1"/>
</dbReference>
<reference evidence="6" key="1">
    <citation type="submission" date="2020-07" db="EMBL/GenBank/DDBJ databases">
        <authorList>
            <person name="Pettersson B.M.F."/>
            <person name="Behra P.R.K."/>
            <person name="Ramesh M."/>
            <person name="Das S."/>
            <person name="Dasgupta S."/>
            <person name="Kirsebom L.A."/>
        </authorList>
    </citation>
    <scope>NUCLEOTIDE SEQUENCE</scope>
    <source>
        <strain evidence="6">DSM 44203</strain>
    </source>
</reference>
<dbReference type="InterPro" id="IPR029510">
    <property type="entry name" value="Ald_DH_CS_GLU"/>
</dbReference>
<gene>
    <name evidence="6" type="ORF">H7I77_16565</name>
</gene>
<evidence type="ECO:0000256" key="2">
    <source>
        <dbReference type="ARBA" id="ARBA00023002"/>
    </source>
</evidence>
<organism evidence="6 7">
    <name type="scientific">Mycolicibacterium novocastrense</name>
    <name type="common">Mycobacterium novocastrense</name>
    <dbReference type="NCBI Taxonomy" id="59813"/>
    <lineage>
        <taxon>Bacteria</taxon>
        <taxon>Bacillati</taxon>
        <taxon>Actinomycetota</taxon>
        <taxon>Actinomycetes</taxon>
        <taxon>Mycobacteriales</taxon>
        <taxon>Mycobacteriaceae</taxon>
        <taxon>Mycolicibacterium</taxon>
    </lineage>
</organism>
<dbReference type="CDD" id="cd07089">
    <property type="entry name" value="ALDH_CddD-AldA-like"/>
    <property type="match status" value="1"/>
</dbReference>
<evidence type="ECO:0000313" key="7">
    <source>
        <dbReference type="Proteomes" id="UP001207528"/>
    </source>
</evidence>
<feature type="domain" description="Aldehyde dehydrogenase" evidence="5">
    <location>
        <begin position="70"/>
        <end position="540"/>
    </location>
</feature>
<protein>
    <submittedName>
        <fullName evidence="6">Aldehyde dehydrogenase family protein</fullName>
    </submittedName>
</protein>
<dbReference type="InterPro" id="IPR016162">
    <property type="entry name" value="Ald_DH_N"/>
</dbReference>
<proteinExistence type="inferred from homology"/>
<dbReference type="PANTHER" id="PTHR42804">
    <property type="entry name" value="ALDEHYDE DEHYDROGENASE"/>
    <property type="match status" value="1"/>
</dbReference>
<accession>A0AAW5SN23</accession>
<name>A0AAW5SN23_MYCNV</name>
<dbReference type="InterPro" id="IPR016163">
    <property type="entry name" value="Ald_DH_C"/>
</dbReference>
<dbReference type="Gene3D" id="3.40.309.10">
    <property type="entry name" value="Aldehyde Dehydrogenase, Chain A, domain 2"/>
    <property type="match status" value="1"/>
</dbReference>
<dbReference type="InterPro" id="IPR016161">
    <property type="entry name" value="Ald_DH/histidinol_DH"/>
</dbReference>
<evidence type="ECO:0000256" key="1">
    <source>
        <dbReference type="ARBA" id="ARBA00009986"/>
    </source>
</evidence>
<reference evidence="6" key="2">
    <citation type="journal article" date="2022" name="BMC Genomics">
        <title>Comparative genome analysis of mycobacteria focusing on tRNA and non-coding RNA.</title>
        <authorList>
            <person name="Behra P.R.K."/>
            <person name="Pettersson B.M.F."/>
            <person name="Ramesh M."/>
            <person name="Das S."/>
            <person name="Dasgupta S."/>
            <person name="Kirsebom L.A."/>
        </authorList>
    </citation>
    <scope>NUCLEOTIDE SEQUENCE</scope>
    <source>
        <strain evidence="6">DSM 44203</strain>
    </source>
</reference>